<dbReference type="GO" id="GO:0016627">
    <property type="term" value="F:oxidoreductase activity, acting on the CH-CH group of donors"/>
    <property type="evidence" value="ECO:0007669"/>
    <property type="project" value="InterPro"/>
</dbReference>
<name>A0A1X0NYG0_9TRYP</name>
<keyword evidence="7" id="KW-0443">Lipid metabolism</keyword>
<dbReference type="OrthoDB" id="540503at2759"/>
<feature type="transmembrane region" description="Helical" evidence="9">
    <location>
        <begin position="187"/>
        <end position="206"/>
    </location>
</feature>
<keyword evidence="6" id="KW-0560">Oxidoreductase</keyword>
<dbReference type="InterPro" id="IPR039357">
    <property type="entry name" value="SRD5A/TECR"/>
</dbReference>
<dbReference type="Pfam" id="PF02544">
    <property type="entry name" value="Steroid_dh"/>
    <property type="match status" value="1"/>
</dbReference>
<keyword evidence="4 9" id="KW-0812">Transmembrane</keyword>
<feature type="transmembrane region" description="Helical" evidence="9">
    <location>
        <begin position="84"/>
        <end position="106"/>
    </location>
</feature>
<evidence type="ECO:0000313" key="11">
    <source>
        <dbReference type="EMBL" id="ORC89641.1"/>
    </source>
</evidence>
<comment type="similarity">
    <text evidence="2">Belongs to the steroid 5-alpha reductase family.</text>
</comment>
<dbReference type="GeneID" id="39984664"/>
<evidence type="ECO:0000313" key="12">
    <source>
        <dbReference type="Proteomes" id="UP000192257"/>
    </source>
</evidence>
<dbReference type="InterPro" id="IPR001104">
    <property type="entry name" value="3-oxo-5_a-steroid_4-DH_C"/>
</dbReference>
<comment type="caution">
    <text evidence="11">The sequence shown here is derived from an EMBL/GenBank/DDBJ whole genome shotgun (WGS) entry which is preliminary data.</text>
</comment>
<dbReference type="RefSeq" id="XP_028883707.1">
    <property type="nucleotide sequence ID" value="XM_029024884.1"/>
</dbReference>
<dbReference type="GO" id="GO:0042761">
    <property type="term" value="P:very long-chain fatty acid biosynthetic process"/>
    <property type="evidence" value="ECO:0007669"/>
    <property type="project" value="TreeGrafter"/>
</dbReference>
<dbReference type="VEuPathDB" id="TriTrypDB:TM35_000111750"/>
<evidence type="ECO:0000256" key="6">
    <source>
        <dbReference type="ARBA" id="ARBA00023002"/>
    </source>
</evidence>
<keyword evidence="12" id="KW-1185">Reference proteome</keyword>
<sequence length="297" mass="33399">MKVTVISGSKSEVVELPVNPTLDDLKKNYKPKLSVHRKTFKLQSSAKDENGKPVLITLEGKKSLSQQGVKEGTELVFKDLGPQVGYRTVFVVEYAGPLAIMFFYAMRPSFIYGSNLPPFCYTQKLFVSLFAAHFVKRELETFFVHKFSRPTMPFRNLIKNSVYYWTFAAFIGYVLCHPSYQEPSSRVLVNASAAAMVLFEMLNFAVHKQLSNMRTGDGDTARSVPQGPLFSLVSCPNYTFEVLSWAAFSMGTSMLSSWFFTGVGLLQMGEWALKKHSAYKKTDPKVKGKKAIIPFVI</sequence>
<dbReference type="PROSITE" id="PS50244">
    <property type="entry name" value="S5A_REDUCTASE"/>
    <property type="match status" value="1"/>
</dbReference>
<protein>
    <submittedName>
        <fullName evidence="11">Putative 3-oxo-5-alpha-steroid 4-dehydrogenase</fullName>
    </submittedName>
</protein>
<feature type="transmembrane region" description="Helical" evidence="9">
    <location>
        <begin position="242"/>
        <end position="266"/>
    </location>
</feature>
<dbReference type="AlphaFoldDB" id="A0A1X0NYG0"/>
<reference evidence="11 12" key="1">
    <citation type="submission" date="2017-03" db="EMBL/GenBank/DDBJ databases">
        <title>An alternative strategy for trypanosome survival in the mammalian bloodstream revealed through genome and transcriptome analysis of the ubiquitous bovine parasite Trypanosoma (Megatrypanum) theileri.</title>
        <authorList>
            <person name="Kelly S."/>
            <person name="Ivens A."/>
            <person name="Mott A."/>
            <person name="O'Neill E."/>
            <person name="Emms D."/>
            <person name="Macleod O."/>
            <person name="Voorheis P."/>
            <person name="Matthews J."/>
            <person name="Matthews K."/>
            <person name="Carrington M."/>
        </authorList>
    </citation>
    <scope>NUCLEOTIDE SEQUENCE [LARGE SCALE GENOMIC DNA]</scope>
    <source>
        <strain evidence="11">Edinburgh</strain>
    </source>
</reference>
<keyword evidence="8 9" id="KW-0472">Membrane</keyword>
<keyword evidence="5 9" id="KW-1133">Transmembrane helix</keyword>
<comment type="subcellular location">
    <subcellularLocation>
        <location evidence="1">Membrane</location>
        <topology evidence="1">Multi-pass membrane protein</topology>
    </subcellularLocation>
</comment>
<proteinExistence type="inferred from homology"/>
<evidence type="ECO:0000256" key="7">
    <source>
        <dbReference type="ARBA" id="ARBA00023098"/>
    </source>
</evidence>
<evidence type="ECO:0000256" key="8">
    <source>
        <dbReference type="ARBA" id="ARBA00023136"/>
    </source>
</evidence>
<evidence type="ECO:0000256" key="2">
    <source>
        <dbReference type="ARBA" id="ARBA00007742"/>
    </source>
</evidence>
<organism evidence="11 12">
    <name type="scientific">Trypanosoma theileri</name>
    <dbReference type="NCBI Taxonomy" id="67003"/>
    <lineage>
        <taxon>Eukaryota</taxon>
        <taxon>Discoba</taxon>
        <taxon>Euglenozoa</taxon>
        <taxon>Kinetoplastea</taxon>
        <taxon>Metakinetoplastina</taxon>
        <taxon>Trypanosomatida</taxon>
        <taxon>Trypanosomatidae</taxon>
        <taxon>Trypanosoma</taxon>
    </lineage>
</organism>
<gene>
    <name evidence="11" type="ORF">TM35_000111750</name>
</gene>
<dbReference type="Proteomes" id="UP000192257">
    <property type="component" value="Unassembled WGS sequence"/>
</dbReference>
<dbReference type="EMBL" id="NBCO01000011">
    <property type="protein sequence ID" value="ORC89641.1"/>
    <property type="molecule type" value="Genomic_DNA"/>
</dbReference>
<evidence type="ECO:0000256" key="1">
    <source>
        <dbReference type="ARBA" id="ARBA00004141"/>
    </source>
</evidence>
<keyword evidence="3" id="KW-0444">Lipid biosynthesis</keyword>
<accession>A0A1X0NYG0</accession>
<dbReference type="STRING" id="67003.A0A1X0NYG0"/>
<dbReference type="PANTHER" id="PTHR10556">
    <property type="entry name" value="3-OXO-5-ALPHA-STEROID 4-DEHYDROGENASE"/>
    <property type="match status" value="1"/>
</dbReference>
<dbReference type="GO" id="GO:0016020">
    <property type="term" value="C:membrane"/>
    <property type="evidence" value="ECO:0007669"/>
    <property type="project" value="UniProtKB-SubCell"/>
</dbReference>
<feature type="domain" description="3-oxo-5-alpha-steroid 4-dehydrogenase C-terminal" evidence="10">
    <location>
        <begin position="151"/>
        <end position="296"/>
    </location>
</feature>
<dbReference type="PANTHER" id="PTHR10556:SF28">
    <property type="entry name" value="VERY-LONG-CHAIN ENOYL-COA REDUCTASE"/>
    <property type="match status" value="1"/>
</dbReference>
<feature type="transmembrane region" description="Helical" evidence="9">
    <location>
        <begin position="162"/>
        <end position="180"/>
    </location>
</feature>
<evidence type="ECO:0000256" key="5">
    <source>
        <dbReference type="ARBA" id="ARBA00022989"/>
    </source>
</evidence>
<evidence type="ECO:0000256" key="3">
    <source>
        <dbReference type="ARBA" id="ARBA00022516"/>
    </source>
</evidence>
<evidence type="ECO:0000256" key="4">
    <source>
        <dbReference type="ARBA" id="ARBA00022692"/>
    </source>
</evidence>
<evidence type="ECO:0000256" key="9">
    <source>
        <dbReference type="SAM" id="Phobius"/>
    </source>
</evidence>
<evidence type="ECO:0000259" key="10">
    <source>
        <dbReference type="Pfam" id="PF02544"/>
    </source>
</evidence>